<reference evidence="4" key="1">
    <citation type="submission" date="2025-08" db="UniProtKB">
        <authorList>
            <consortium name="RefSeq"/>
        </authorList>
    </citation>
    <scope>IDENTIFICATION</scope>
</reference>
<gene>
    <name evidence="4" type="primary">LOC106012713</name>
</gene>
<accession>A0ABM1VYL3</accession>
<feature type="chain" id="PRO_5045860976" evidence="2">
    <location>
        <begin position="19"/>
        <end position="324"/>
    </location>
</feature>
<organism evidence="3 4">
    <name type="scientific">Aplysia californica</name>
    <name type="common">California sea hare</name>
    <dbReference type="NCBI Taxonomy" id="6500"/>
    <lineage>
        <taxon>Eukaryota</taxon>
        <taxon>Metazoa</taxon>
        <taxon>Spiralia</taxon>
        <taxon>Lophotrochozoa</taxon>
        <taxon>Mollusca</taxon>
        <taxon>Gastropoda</taxon>
        <taxon>Heterobranchia</taxon>
        <taxon>Euthyneura</taxon>
        <taxon>Tectipleura</taxon>
        <taxon>Aplysiida</taxon>
        <taxon>Aplysioidea</taxon>
        <taxon>Aplysiidae</taxon>
        <taxon>Aplysia</taxon>
    </lineage>
</organism>
<evidence type="ECO:0000256" key="2">
    <source>
        <dbReference type="SAM" id="SignalP"/>
    </source>
</evidence>
<dbReference type="GeneID" id="106012713"/>
<dbReference type="PANTHER" id="PTHR33198:SF20">
    <property type="entry name" value="RETROTRANSPOSON GAG DOMAIN-CONTAINING PROTEIN"/>
    <property type="match status" value="1"/>
</dbReference>
<protein>
    <submittedName>
        <fullName evidence="4">Uncharacterized protein LOC106012713</fullName>
    </submittedName>
</protein>
<sequence>MALPVQVILLTAIGVSDAARKKALLLHYTGEEVFDKYETFSAAQKGSDTEAGYNMLCQSFTTHFAPQKNIDYETFKFRQARQEAGENIDSFCTRLRKLAATCDFQDSDRELKSQILQGCTSQRLRRRALRDDLDLQNLLKAARALEISDEQAQEIEADRKPATVYNISKQHAAKGKASRFPSATHRLYPPSQPSHRRYQQTHENRPCGWCGGLRHPRDRCPAKDKTCKTCSKLGHFSKVCRSGNKPSTHCRHSTAHVKHVTSNLNESSDTSEEDYVFGVKTNQMTPQCDNHTYSFCNSLCSESPELFKGLGKLKGIKVTLHQDP</sequence>
<evidence type="ECO:0000313" key="3">
    <source>
        <dbReference type="Proteomes" id="UP000694888"/>
    </source>
</evidence>
<evidence type="ECO:0000313" key="4">
    <source>
        <dbReference type="RefSeq" id="XP_035827506.1"/>
    </source>
</evidence>
<proteinExistence type="predicted"/>
<feature type="non-terminal residue" evidence="4">
    <location>
        <position position="324"/>
    </location>
</feature>
<keyword evidence="2" id="KW-0732">Signal</keyword>
<name>A0ABM1VYL3_APLCA</name>
<evidence type="ECO:0000256" key="1">
    <source>
        <dbReference type="SAM" id="MobiDB-lite"/>
    </source>
</evidence>
<feature type="region of interest" description="Disordered" evidence="1">
    <location>
        <begin position="171"/>
        <end position="200"/>
    </location>
</feature>
<dbReference type="RefSeq" id="XP_035827506.1">
    <property type="nucleotide sequence ID" value="XM_035971613.1"/>
</dbReference>
<keyword evidence="3" id="KW-1185">Reference proteome</keyword>
<dbReference type="Proteomes" id="UP000694888">
    <property type="component" value="Unplaced"/>
</dbReference>
<feature type="signal peptide" evidence="2">
    <location>
        <begin position="1"/>
        <end position="18"/>
    </location>
</feature>
<dbReference type="PANTHER" id="PTHR33198">
    <property type="entry name" value="ANK_REP_REGION DOMAIN-CONTAINING PROTEIN-RELATED"/>
    <property type="match status" value="1"/>
</dbReference>